<keyword evidence="8 9" id="KW-0472">Membrane</keyword>
<evidence type="ECO:0000256" key="3">
    <source>
        <dbReference type="ARBA" id="ARBA00022448"/>
    </source>
</evidence>
<keyword evidence="5 9" id="KW-0812">Transmembrane</keyword>
<comment type="subcellular location">
    <subcellularLocation>
        <location evidence="9">Cell inner membrane</location>
        <topology evidence="9">Multi-pass membrane protein</topology>
    </subcellularLocation>
    <subcellularLocation>
        <location evidence="1">Cell membrane</location>
        <topology evidence="1">Multi-pass membrane protein</topology>
    </subcellularLocation>
</comment>
<feature type="transmembrane region" description="Helical" evidence="9">
    <location>
        <begin position="236"/>
        <end position="257"/>
    </location>
</feature>
<keyword evidence="6 9" id="KW-0769">Symport</keyword>
<dbReference type="GO" id="GO:0005283">
    <property type="term" value="F:amino acid:sodium symporter activity"/>
    <property type="evidence" value="ECO:0007669"/>
    <property type="project" value="InterPro"/>
</dbReference>
<dbReference type="NCBIfam" id="TIGR00835">
    <property type="entry name" value="agcS"/>
    <property type="match status" value="1"/>
</dbReference>
<feature type="transmembrane region" description="Helical" evidence="9">
    <location>
        <begin position="269"/>
        <end position="289"/>
    </location>
</feature>
<dbReference type="EMBL" id="AFBQ01000175">
    <property type="protein sequence ID" value="EHY31352.1"/>
    <property type="molecule type" value="Genomic_DNA"/>
</dbReference>
<organism evidence="10 11">
    <name type="scientific">Sutterella parvirubra YIT 11816</name>
    <dbReference type="NCBI Taxonomy" id="762967"/>
    <lineage>
        <taxon>Bacteria</taxon>
        <taxon>Pseudomonadati</taxon>
        <taxon>Pseudomonadota</taxon>
        <taxon>Betaproteobacteria</taxon>
        <taxon>Burkholderiales</taxon>
        <taxon>Sutterellaceae</taxon>
        <taxon>Sutterella</taxon>
    </lineage>
</organism>
<keyword evidence="3 9" id="KW-0813">Transport</keyword>
<dbReference type="AlphaFoldDB" id="H3KEV0"/>
<evidence type="ECO:0000256" key="9">
    <source>
        <dbReference type="RuleBase" id="RU363064"/>
    </source>
</evidence>
<accession>H3KEV0</accession>
<evidence type="ECO:0000256" key="7">
    <source>
        <dbReference type="ARBA" id="ARBA00022989"/>
    </source>
</evidence>
<feature type="transmembrane region" description="Helical" evidence="9">
    <location>
        <begin position="354"/>
        <end position="373"/>
    </location>
</feature>
<feature type="transmembrane region" description="Helical" evidence="9">
    <location>
        <begin position="402"/>
        <end position="422"/>
    </location>
</feature>
<reference evidence="10 11" key="1">
    <citation type="submission" date="2011-11" db="EMBL/GenBank/DDBJ databases">
        <authorList>
            <person name="Weinstock G."/>
            <person name="Sodergren E."/>
            <person name="Clifton S."/>
            <person name="Fulton L."/>
            <person name="Fulton B."/>
            <person name="Courtney L."/>
            <person name="Fronick C."/>
            <person name="Harrison M."/>
            <person name="Strong C."/>
            <person name="Farmer C."/>
            <person name="Delahaunty K."/>
            <person name="Markovic C."/>
            <person name="Hall O."/>
            <person name="Minx P."/>
            <person name="Tomlinson C."/>
            <person name="Mitreva M."/>
            <person name="Hou S."/>
            <person name="Chen J."/>
            <person name="Wollam A."/>
            <person name="Pepin K.H."/>
            <person name="Johnson M."/>
            <person name="Bhonagiri V."/>
            <person name="Zhang X."/>
            <person name="Suruliraj S."/>
            <person name="Warren W."/>
            <person name="Chinwalla A."/>
            <person name="Mardis E.R."/>
            <person name="Wilson R.K."/>
        </authorList>
    </citation>
    <scope>NUCLEOTIDE SEQUENCE [LARGE SCALE GENOMIC DNA]</scope>
    <source>
        <strain evidence="10 11">YIT 11816</strain>
    </source>
</reference>
<dbReference type="PANTHER" id="PTHR30330:SF1">
    <property type="entry name" value="AMINO-ACID CARRIER PROTEIN ALST"/>
    <property type="match status" value="1"/>
</dbReference>
<dbReference type="FunFam" id="1.20.1740.10:FF:000004">
    <property type="entry name" value="Sodium:alanine symporter family protein"/>
    <property type="match status" value="1"/>
</dbReference>
<evidence type="ECO:0000313" key="11">
    <source>
        <dbReference type="Proteomes" id="UP000004956"/>
    </source>
</evidence>
<feature type="transmembrane region" description="Helical" evidence="9">
    <location>
        <begin position="466"/>
        <end position="489"/>
    </location>
</feature>
<feature type="transmembrane region" description="Helical" evidence="9">
    <location>
        <begin position="68"/>
        <end position="87"/>
    </location>
</feature>
<keyword evidence="9" id="KW-0997">Cell inner membrane</keyword>
<dbReference type="HOGENOM" id="CLU_024867_0_1_4"/>
<evidence type="ECO:0000256" key="4">
    <source>
        <dbReference type="ARBA" id="ARBA00022475"/>
    </source>
</evidence>
<sequence>MRRITHAAGPDVEASGSTSSLVDRVFLFWARASLPRDRTAGIRKTKNNTHRSSQVTWLNDIVTSVNDILWSYVLIIMLVGLGIWFTARTGFVQVRLLPEMVRLVGEGAGAQPRKGHISTFQAFCVSTASRVGVGNIAGIAIAVVTGGPGAVFWMWVIATLGAATGFVESTLAQVYKVPKKGGGFVGGPAYYIGNVLGSPFFAMVFSVLISITYGLIFNSVQANTIALSMQTSFGVSPLVAGIGIAALTGIVIFGGVIRIAKIVGWMVPFMAGAYLLLAFIVTVMNITMVPEVLATIVRCAFDFDAVLGAGFGMALMTGIKRGLFSNEAGMGSIPNAAATADATHPAKQGLVQALGVYVDTLFVCTASAMIVMLSPDWQTAGVTGIELAQHSLAGQLGDWTNVFMTVIVLFFAFSSIIGNYFYGEVNMDFISHSPAALPIFRGLVVLMVFFGSIASLGLVWNLADLFMALMAILNLIAIAMLGRIAYVVLEDYCAQKRAGVKNPEFDPSVLPSSKGVLAWPRHPEEEIQQER</sequence>
<dbReference type="PRINTS" id="PR00175">
    <property type="entry name" value="NAALASMPORT"/>
</dbReference>
<gene>
    <name evidence="10" type="ORF">HMPREF9440_01265</name>
</gene>
<feature type="transmembrane region" description="Helical" evidence="9">
    <location>
        <begin position="295"/>
        <end position="316"/>
    </location>
</feature>
<dbReference type="Proteomes" id="UP000004956">
    <property type="component" value="Unassembled WGS sequence"/>
</dbReference>
<dbReference type="PANTHER" id="PTHR30330">
    <property type="entry name" value="AGSS FAMILY TRANSPORTER, SODIUM-ALANINE"/>
    <property type="match status" value="1"/>
</dbReference>
<keyword evidence="4" id="KW-1003">Cell membrane</keyword>
<name>H3KEV0_9BURK</name>
<dbReference type="Pfam" id="PF01235">
    <property type="entry name" value="Na_Ala_symp"/>
    <property type="match status" value="1"/>
</dbReference>
<evidence type="ECO:0000256" key="1">
    <source>
        <dbReference type="ARBA" id="ARBA00004651"/>
    </source>
</evidence>
<keyword evidence="11" id="KW-1185">Reference proteome</keyword>
<evidence type="ECO:0000313" key="10">
    <source>
        <dbReference type="EMBL" id="EHY31352.1"/>
    </source>
</evidence>
<dbReference type="GO" id="GO:0005886">
    <property type="term" value="C:plasma membrane"/>
    <property type="evidence" value="ECO:0007669"/>
    <property type="project" value="UniProtKB-SubCell"/>
</dbReference>
<protein>
    <submittedName>
        <fullName evidence="10">Amino acid carrier protein</fullName>
    </submittedName>
</protein>
<keyword evidence="7 9" id="KW-1133">Transmembrane helix</keyword>
<dbReference type="InterPro" id="IPR001463">
    <property type="entry name" value="Na/Ala_symport"/>
</dbReference>
<dbReference type="PATRIC" id="fig|762967.3.peg.998"/>
<comment type="caution">
    <text evidence="10">The sequence shown here is derived from an EMBL/GenBank/DDBJ whole genome shotgun (WGS) entry which is preliminary data.</text>
</comment>
<feature type="transmembrane region" description="Helical" evidence="9">
    <location>
        <begin position="191"/>
        <end position="216"/>
    </location>
</feature>
<proteinExistence type="inferred from homology"/>
<evidence type="ECO:0000256" key="5">
    <source>
        <dbReference type="ARBA" id="ARBA00022692"/>
    </source>
</evidence>
<comment type="similarity">
    <text evidence="2 9">Belongs to the alanine or glycine:cation symporter (AGCS) (TC 2.A.25) family.</text>
</comment>
<evidence type="ECO:0000256" key="6">
    <source>
        <dbReference type="ARBA" id="ARBA00022847"/>
    </source>
</evidence>
<evidence type="ECO:0000256" key="2">
    <source>
        <dbReference type="ARBA" id="ARBA00009261"/>
    </source>
</evidence>
<feature type="transmembrane region" description="Helical" evidence="9">
    <location>
        <begin position="443"/>
        <end position="460"/>
    </location>
</feature>
<evidence type="ECO:0000256" key="8">
    <source>
        <dbReference type="ARBA" id="ARBA00023136"/>
    </source>
</evidence>